<dbReference type="OrthoDB" id="2991384at2"/>
<dbReference type="HOGENOM" id="CLU_1989454_0_0_7"/>
<accession>B3E979</accession>
<dbReference type="Proteomes" id="UP000002420">
    <property type="component" value="Chromosome"/>
</dbReference>
<gene>
    <name evidence="1" type="ordered locus">Glov_3086</name>
</gene>
<evidence type="ECO:0000313" key="2">
    <source>
        <dbReference type="Proteomes" id="UP000002420"/>
    </source>
</evidence>
<name>B3E979_TRIL1</name>
<keyword evidence="2" id="KW-1185">Reference proteome</keyword>
<proteinExistence type="predicted"/>
<dbReference type="STRING" id="398767.Glov_3086"/>
<sequence length="128" mass="14271">MSHQRKPEINFNYIYNYSYNPVYTNGVQGGFSPRGELVMHFYQERPALPKELTHEITPEGGIGALVESDPKNLNGSMVRFIETGVTMNFQTAAMIHAWLGEQLGQMQAIMKAQQEFMEGGAAEAAQEG</sequence>
<dbReference type="KEGG" id="glo:Glov_3086"/>
<dbReference type="AlphaFoldDB" id="B3E979"/>
<reference evidence="1 2" key="1">
    <citation type="submission" date="2008-05" db="EMBL/GenBank/DDBJ databases">
        <title>Complete sequence of chromosome of Geobacter lovleyi SZ.</title>
        <authorList>
            <consortium name="US DOE Joint Genome Institute"/>
            <person name="Lucas S."/>
            <person name="Copeland A."/>
            <person name="Lapidus A."/>
            <person name="Glavina del Rio T."/>
            <person name="Dalin E."/>
            <person name="Tice H."/>
            <person name="Bruce D."/>
            <person name="Goodwin L."/>
            <person name="Pitluck S."/>
            <person name="Chertkov O."/>
            <person name="Meincke L."/>
            <person name="Brettin T."/>
            <person name="Detter J.C."/>
            <person name="Han C."/>
            <person name="Tapia R."/>
            <person name="Kuske C.R."/>
            <person name="Schmutz J."/>
            <person name="Larimer F."/>
            <person name="Land M."/>
            <person name="Hauser L."/>
            <person name="Kyrpides N."/>
            <person name="Mikhailova N."/>
            <person name="Sung Y."/>
            <person name="Fletcher K.E."/>
            <person name="Ritalahti K.M."/>
            <person name="Loeffler F.E."/>
            <person name="Richardson P."/>
        </authorList>
    </citation>
    <scope>NUCLEOTIDE SEQUENCE [LARGE SCALE GENOMIC DNA]</scope>
    <source>
        <strain evidence="2">ATCC BAA-1151 / DSM 17278 / SZ</strain>
    </source>
</reference>
<dbReference type="EMBL" id="CP001089">
    <property type="protein sequence ID" value="ACD96792.1"/>
    <property type="molecule type" value="Genomic_DNA"/>
</dbReference>
<evidence type="ECO:0000313" key="1">
    <source>
        <dbReference type="EMBL" id="ACD96792.1"/>
    </source>
</evidence>
<organism evidence="1 2">
    <name type="scientific">Trichlorobacter lovleyi (strain ATCC BAA-1151 / DSM 17278 / SZ)</name>
    <name type="common">Geobacter lovleyi</name>
    <dbReference type="NCBI Taxonomy" id="398767"/>
    <lineage>
        <taxon>Bacteria</taxon>
        <taxon>Pseudomonadati</taxon>
        <taxon>Thermodesulfobacteriota</taxon>
        <taxon>Desulfuromonadia</taxon>
        <taxon>Geobacterales</taxon>
        <taxon>Geobacteraceae</taxon>
        <taxon>Trichlorobacter</taxon>
    </lineage>
</organism>
<dbReference type="RefSeq" id="WP_012471117.1">
    <property type="nucleotide sequence ID" value="NC_010814.1"/>
</dbReference>
<protein>
    <submittedName>
        <fullName evidence="1">Uncharacterized protein</fullName>
    </submittedName>
</protein>